<sequence length="88" mass="9896">MKTGSEIPWKQEIGKHGNWQWVYKLSQNNTSIQPCQLHSWEKQRLSAVTYLSPVTPSTTRLSAVSVPVLSKQQMSIFPANGIRNGSVQ</sequence>
<reference evidence="1" key="1">
    <citation type="journal article" date="2019" name="bioRxiv">
        <title>The Genome of the Zebra Mussel, Dreissena polymorpha: A Resource for Invasive Species Research.</title>
        <authorList>
            <person name="McCartney M.A."/>
            <person name="Auch B."/>
            <person name="Kono T."/>
            <person name="Mallez S."/>
            <person name="Zhang Y."/>
            <person name="Obille A."/>
            <person name="Becker A."/>
            <person name="Abrahante J.E."/>
            <person name="Garbe J."/>
            <person name="Badalamenti J.P."/>
            <person name="Herman A."/>
            <person name="Mangelson H."/>
            <person name="Liachko I."/>
            <person name="Sullivan S."/>
            <person name="Sone E.D."/>
            <person name="Koren S."/>
            <person name="Silverstein K.A.T."/>
            <person name="Beckman K.B."/>
            <person name="Gohl D.M."/>
        </authorList>
    </citation>
    <scope>NUCLEOTIDE SEQUENCE</scope>
    <source>
        <strain evidence="1">Duluth1</strain>
        <tissue evidence="1">Whole animal</tissue>
    </source>
</reference>
<reference evidence="1" key="2">
    <citation type="submission" date="2020-11" db="EMBL/GenBank/DDBJ databases">
        <authorList>
            <person name="McCartney M.A."/>
            <person name="Auch B."/>
            <person name="Kono T."/>
            <person name="Mallez S."/>
            <person name="Becker A."/>
            <person name="Gohl D.M."/>
            <person name="Silverstein K.A.T."/>
            <person name="Koren S."/>
            <person name="Bechman K.B."/>
            <person name="Herman A."/>
            <person name="Abrahante J.E."/>
            <person name="Garbe J."/>
        </authorList>
    </citation>
    <scope>NUCLEOTIDE SEQUENCE</scope>
    <source>
        <strain evidence="1">Duluth1</strain>
        <tissue evidence="1">Whole animal</tissue>
    </source>
</reference>
<dbReference type="AlphaFoldDB" id="A0A9D4F8N1"/>
<gene>
    <name evidence="1" type="ORF">DPMN_147942</name>
</gene>
<evidence type="ECO:0000313" key="1">
    <source>
        <dbReference type="EMBL" id="KAH3794409.1"/>
    </source>
</evidence>
<proteinExistence type="predicted"/>
<dbReference type="Proteomes" id="UP000828390">
    <property type="component" value="Unassembled WGS sequence"/>
</dbReference>
<protein>
    <submittedName>
        <fullName evidence="1">Uncharacterized protein</fullName>
    </submittedName>
</protein>
<organism evidence="1 2">
    <name type="scientific">Dreissena polymorpha</name>
    <name type="common">Zebra mussel</name>
    <name type="synonym">Mytilus polymorpha</name>
    <dbReference type="NCBI Taxonomy" id="45954"/>
    <lineage>
        <taxon>Eukaryota</taxon>
        <taxon>Metazoa</taxon>
        <taxon>Spiralia</taxon>
        <taxon>Lophotrochozoa</taxon>
        <taxon>Mollusca</taxon>
        <taxon>Bivalvia</taxon>
        <taxon>Autobranchia</taxon>
        <taxon>Heteroconchia</taxon>
        <taxon>Euheterodonta</taxon>
        <taxon>Imparidentia</taxon>
        <taxon>Neoheterodontei</taxon>
        <taxon>Myida</taxon>
        <taxon>Dreissenoidea</taxon>
        <taxon>Dreissenidae</taxon>
        <taxon>Dreissena</taxon>
    </lineage>
</organism>
<comment type="caution">
    <text evidence="1">The sequence shown here is derived from an EMBL/GenBank/DDBJ whole genome shotgun (WGS) entry which is preliminary data.</text>
</comment>
<evidence type="ECO:0000313" key="2">
    <source>
        <dbReference type="Proteomes" id="UP000828390"/>
    </source>
</evidence>
<accession>A0A9D4F8N1</accession>
<keyword evidence="2" id="KW-1185">Reference proteome</keyword>
<dbReference type="EMBL" id="JAIWYP010000007">
    <property type="protein sequence ID" value="KAH3794409.1"/>
    <property type="molecule type" value="Genomic_DNA"/>
</dbReference>
<name>A0A9D4F8N1_DREPO</name>